<dbReference type="GO" id="GO:0005975">
    <property type="term" value="P:carbohydrate metabolic process"/>
    <property type="evidence" value="ECO:0007669"/>
    <property type="project" value="InterPro"/>
</dbReference>
<dbReference type="EMBL" id="CP033219">
    <property type="protein sequence ID" value="AZV79829.1"/>
    <property type="molecule type" value="Genomic_DNA"/>
</dbReference>
<evidence type="ECO:0000313" key="3">
    <source>
        <dbReference type="EMBL" id="AZV79829.1"/>
    </source>
</evidence>
<dbReference type="OrthoDB" id="9794601at2"/>
<keyword evidence="1 3" id="KW-0328">Glycosyltransferase</keyword>
<dbReference type="GO" id="GO:0008107">
    <property type="term" value="F:galactoside 2-alpha-L-fucosyltransferase activity"/>
    <property type="evidence" value="ECO:0007669"/>
    <property type="project" value="InterPro"/>
</dbReference>
<proteinExistence type="predicted"/>
<dbReference type="AlphaFoldDB" id="A0A3T0N775"/>
<dbReference type="KEGG" id="sedi:EBB79_19405"/>
<evidence type="ECO:0000256" key="2">
    <source>
        <dbReference type="ARBA" id="ARBA00022679"/>
    </source>
</evidence>
<keyword evidence="2 3" id="KW-0808">Transferase</keyword>
<dbReference type="CDD" id="cd11301">
    <property type="entry name" value="Fut1_Fut2_like"/>
    <property type="match status" value="1"/>
</dbReference>
<dbReference type="RefSeq" id="WP_127750417.1">
    <property type="nucleotide sequence ID" value="NZ_CP033219.1"/>
</dbReference>
<gene>
    <name evidence="3" type="ORF">EBB79_19405</name>
</gene>
<dbReference type="Pfam" id="PF01531">
    <property type="entry name" value="Glyco_transf_11"/>
    <property type="match status" value="1"/>
</dbReference>
<sequence>MITARLHGRLGNQMFQYAAAAGLAARHGVPVALDMRGAELHGEGIPTRVFNLDLAQPTALPPLKQKAPLRYALWRATGAAPRFRREQGLGYNNAITGWGDGSYLHGYWQSERYFAHIEDQIRAAFTFPAFSNSQNAEMADRISADTAISLHVRRGDYLTFAAHVLCDQAYYEAALARVLDGLQGTPTVYVFSDDPQWAKDNLPLPCNKVVVDFNGPDTDFEDMRLMSLCKHNIIGNSSFSWWAAWLNQSAGKRVAGPTKWFGDPKLNNPDILPADWLKITP</sequence>
<organism evidence="3 4">
    <name type="scientific">Parasedimentitalea marina</name>
    <dbReference type="NCBI Taxonomy" id="2483033"/>
    <lineage>
        <taxon>Bacteria</taxon>
        <taxon>Pseudomonadati</taxon>
        <taxon>Pseudomonadota</taxon>
        <taxon>Alphaproteobacteria</taxon>
        <taxon>Rhodobacterales</taxon>
        <taxon>Paracoccaceae</taxon>
        <taxon>Parasedimentitalea</taxon>
    </lineage>
</organism>
<name>A0A3T0N775_9RHOB</name>
<dbReference type="Proteomes" id="UP000283063">
    <property type="component" value="Chromosome"/>
</dbReference>
<reference evidence="3 4" key="1">
    <citation type="submission" date="2018-10" db="EMBL/GenBank/DDBJ databases">
        <title>Parasedimentitalea marina sp. nov., a psychrophilic bacterium isolated from deep seawater of the New Britain Trench.</title>
        <authorList>
            <person name="Cao J."/>
        </authorList>
    </citation>
    <scope>NUCLEOTIDE SEQUENCE [LARGE SCALE GENOMIC DNA]</scope>
    <source>
        <strain evidence="3 4">W43</strain>
    </source>
</reference>
<evidence type="ECO:0000256" key="1">
    <source>
        <dbReference type="ARBA" id="ARBA00022676"/>
    </source>
</evidence>
<evidence type="ECO:0000313" key="4">
    <source>
        <dbReference type="Proteomes" id="UP000283063"/>
    </source>
</evidence>
<keyword evidence="4" id="KW-1185">Reference proteome</keyword>
<dbReference type="GO" id="GO:0016020">
    <property type="term" value="C:membrane"/>
    <property type="evidence" value="ECO:0007669"/>
    <property type="project" value="InterPro"/>
</dbReference>
<dbReference type="PANTHER" id="PTHR11927">
    <property type="entry name" value="GALACTOSIDE 2-L-FUCOSYLTRANSFERASE"/>
    <property type="match status" value="1"/>
</dbReference>
<protein>
    <submittedName>
        <fullName evidence="3">Alpha-1,2-fucosyltransferase</fullName>
    </submittedName>
</protein>
<dbReference type="PANTHER" id="PTHR11927:SF9">
    <property type="entry name" value="L-FUCOSYLTRANSFERASE"/>
    <property type="match status" value="1"/>
</dbReference>
<accession>A0A3T0N775</accession>
<dbReference type="InterPro" id="IPR002516">
    <property type="entry name" value="Glyco_trans_11"/>
</dbReference>